<feature type="region of interest" description="Disordered" evidence="10">
    <location>
        <begin position="90"/>
        <end position="119"/>
    </location>
</feature>
<keyword evidence="14" id="KW-1185">Reference proteome</keyword>
<feature type="domain" description="Protein kinase" evidence="12">
    <location>
        <begin position="155"/>
        <end position="413"/>
    </location>
</feature>
<evidence type="ECO:0000256" key="10">
    <source>
        <dbReference type="SAM" id="MobiDB-lite"/>
    </source>
</evidence>
<keyword evidence="6" id="KW-0418">Kinase</keyword>
<dbReference type="PROSITE" id="PS50011">
    <property type="entry name" value="PROTEIN_KINASE_DOM"/>
    <property type="match status" value="1"/>
</dbReference>
<feature type="region of interest" description="Disordered" evidence="10">
    <location>
        <begin position="20"/>
        <end position="78"/>
    </location>
</feature>
<comment type="catalytic activity">
    <reaction evidence="9">
        <text>L-seryl-[protein] + ATP = O-phospho-L-seryl-[protein] + ADP + H(+)</text>
        <dbReference type="Rhea" id="RHEA:17989"/>
        <dbReference type="Rhea" id="RHEA-COMP:9863"/>
        <dbReference type="Rhea" id="RHEA-COMP:11604"/>
        <dbReference type="ChEBI" id="CHEBI:15378"/>
        <dbReference type="ChEBI" id="CHEBI:29999"/>
        <dbReference type="ChEBI" id="CHEBI:30616"/>
        <dbReference type="ChEBI" id="CHEBI:83421"/>
        <dbReference type="ChEBI" id="CHEBI:456216"/>
        <dbReference type="EC" id="2.7.11.1"/>
    </reaction>
</comment>
<evidence type="ECO:0000256" key="1">
    <source>
        <dbReference type="ARBA" id="ARBA00004340"/>
    </source>
</evidence>
<comment type="caution">
    <text evidence="13">The sequence shown here is derived from an EMBL/GenBank/DDBJ whole genome shotgun (WGS) entry which is preliminary data.</text>
</comment>
<evidence type="ECO:0000256" key="8">
    <source>
        <dbReference type="ARBA" id="ARBA00047899"/>
    </source>
</evidence>
<dbReference type="PANTHER" id="PTHR22984">
    <property type="entry name" value="SERINE/THREONINE-PROTEIN KINASE PIM"/>
    <property type="match status" value="1"/>
</dbReference>
<evidence type="ECO:0000256" key="4">
    <source>
        <dbReference type="ARBA" id="ARBA00022679"/>
    </source>
</evidence>
<evidence type="ECO:0000313" key="14">
    <source>
        <dbReference type="Proteomes" id="UP001648503"/>
    </source>
</evidence>
<dbReference type="EC" id="2.7.11.1" evidence="2"/>
<evidence type="ECO:0000256" key="3">
    <source>
        <dbReference type="ARBA" id="ARBA00022527"/>
    </source>
</evidence>
<comment type="catalytic activity">
    <reaction evidence="8">
        <text>L-threonyl-[protein] + ATP = O-phospho-L-threonyl-[protein] + ADP + H(+)</text>
        <dbReference type="Rhea" id="RHEA:46608"/>
        <dbReference type="Rhea" id="RHEA-COMP:11060"/>
        <dbReference type="Rhea" id="RHEA-COMP:11605"/>
        <dbReference type="ChEBI" id="CHEBI:15378"/>
        <dbReference type="ChEBI" id="CHEBI:30013"/>
        <dbReference type="ChEBI" id="CHEBI:30616"/>
        <dbReference type="ChEBI" id="CHEBI:61977"/>
        <dbReference type="ChEBI" id="CHEBI:456216"/>
        <dbReference type="EC" id="2.7.11.1"/>
    </reaction>
</comment>
<feature type="compositionally biased region" description="Polar residues" evidence="10">
    <location>
        <begin position="65"/>
        <end position="75"/>
    </location>
</feature>
<dbReference type="Gene3D" id="3.30.200.20">
    <property type="entry name" value="Phosphorylase Kinase, domain 1"/>
    <property type="match status" value="1"/>
</dbReference>
<comment type="subcellular location">
    <subcellularLocation>
        <location evidence="1">Host cell</location>
    </subcellularLocation>
</comment>
<evidence type="ECO:0000256" key="2">
    <source>
        <dbReference type="ARBA" id="ARBA00012513"/>
    </source>
</evidence>
<dbReference type="PANTHER" id="PTHR22984:SF25">
    <property type="entry name" value="PROTEIN KINASE DOMAIN-CONTAINING PROTEIN"/>
    <property type="match status" value="1"/>
</dbReference>
<evidence type="ECO:0000256" key="9">
    <source>
        <dbReference type="ARBA" id="ARBA00048679"/>
    </source>
</evidence>
<evidence type="ECO:0000313" key="13">
    <source>
        <dbReference type="EMBL" id="KAH6586810.1"/>
    </source>
</evidence>
<keyword evidence="7" id="KW-0067">ATP-binding</keyword>
<evidence type="ECO:0000259" key="12">
    <source>
        <dbReference type="PROSITE" id="PS50011"/>
    </source>
</evidence>
<reference evidence="13 14" key="1">
    <citation type="submission" date="2021-02" db="EMBL/GenBank/DDBJ databases">
        <title>Variation within the Batrachochytrium salamandrivorans European outbreak.</title>
        <authorList>
            <person name="Kelly M."/>
            <person name="Pasmans F."/>
            <person name="Shea T.P."/>
            <person name="Munoz J.F."/>
            <person name="Carranza S."/>
            <person name="Cuomo C.A."/>
            <person name="Martel A."/>
        </authorList>
    </citation>
    <scope>NUCLEOTIDE SEQUENCE [LARGE SCALE GENOMIC DNA]</scope>
    <source>
        <strain evidence="13 14">AMFP18/2</strain>
    </source>
</reference>
<dbReference type="InterPro" id="IPR000719">
    <property type="entry name" value="Prot_kinase_dom"/>
</dbReference>
<gene>
    <name evidence="13" type="ORF">BASA50_000175</name>
</gene>
<dbReference type="InterPro" id="IPR011009">
    <property type="entry name" value="Kinase-like_dom_sf"/>
</dbReference>
<keyword evidence="3" id="KW-0723">Serine/threonine-protein kinase</keyword>
<sequence>MISLYGLFILILTAETIHARGNKNDGDGVDQSSGSKDAPKKDTSLLQRTTSTTLPTTLQESSTPDQNGASLSVDSQPGKEFKSSFWMRLSSKSCPQQQSPPGSQPSPSHDSSQPDEMPLPIRVGESEVESYSEIRETDQYRDFTKEEAEYFESEYSLKKKLGEGKNGMIFLAIQKSNGMEVAYKSIINSNIRNYALESIPPSRCHIPNPPSCYKKLAVEKCMSPRPPKLLVPYEFMAQRYLSRPGHDNPYVPVVFDYYILEDRCIVVMEHLDGNWVDLSKYVDEKGQLDIKTAQDIVREIVKAMIYLKKHGILHGDFHEHCYSAHPFAHLVVECEQVTGHRIQSGLVPAIQKSRLRLLGRSTRSGCGECIYLAPRWSLEWRSRSGPVVGWTGLWSMNLWERGMRNGCWAATVV</sequence>
<keyword evidence="5" id="KW-0547">Nucleotide-binding</keyword>
<feature type="compositionally biased region" description="Low complexity" evidence="10">
    <location>
        <begin position="44"/>
        <end position="64"/>
    </location>
</feature>
<evidence type="ECO:0000256" key="6">
    <source>
        <dbReference type="ARBA" id="ARBA00022777"/>
    </source>
</evidence>
<keyword evidence="11" id="KW-0732">Signal</keyword>
<evidence type="ECO:0000256" key="5">
    <source>
        <dbReference type="ARBA" id="ARBA00022741"/>
    </source>
</evidence>
<dbReference type="Gene3D" id="1.10.510.10">
    <property type="entry name" value="Transferase(Phosphotransferase) domain 1"/>
    <property type="match status" value="1"/>
</dbReference>
<dbReference type="EMBL" id="JAFCIX010000570">
    <property type="protein sequence ID" value="KAH6586810.1"/>
    <property type="molecule type" value="Genomic_DNA"/>
</dbReference>
<proteinExistence type="predicted"/>
<feature type="compositionally biased region" description="Low complexity" evidence="10">
    <location>
        <begin position="90"/>
        <end position="111"/>
    </location>
</feature>
<evidence type="ECO:0000256" key="7">
    <source>
        <dbReference type="ARBA" id="ARBA00022840"/>
    </source>
</evidence>
<organism evidence="13 14">
    <name type="scientific">Batrachochytrium salamandrivorans</name>
    <dbReference type="NCBI Taxonomy" id="1357716"/>
    <lineage>
        <taxon>Eukaryota</taxon>
        <taxon>Fungi</taxon>
        <taxon>Fungi incertae sedis</taxon>
        <taxon>Chytridiomycota</taxon>
        <taxon>Chytridiomycota incertae sedis</taxon>
        <taxon>Chytridiomycetes</taxon>
        <taxon>Rhizophydiales</taxon>
        <taxon>Rhizophydiales incertae sedis</taxon>
        <taxon>Batrachochytrium</taxon>
    </lineage>
</organism>
<dbReference type="Proteomes" id="UP001648503">
    <property type="component" value="Unassembled WGS sequence"/>
</dbReference>
<accession>A0ABQ8EUZ8</accession>
<feature type="chain" id="PRO_5045596922" description="non-specific serine/threonine protein kinase" evidence="11">
    <location>
        <begin position="20"/>
        <end position="413"/>
    </location>
</feature>
<evidence type="ECO:0000256" key="11">
    <source>
        <dbReference type="SAM" id="SignalP"/>
    </source>
</evidence>
<protein>
    <recommendedName>
        <fullName evidence="2">non-specific serine/threonine protein kinase</fullName>
        <ecNumber evidence="2">2.7.11.1</ecNumber>
    </recommendedName>
</protein>
<dbReference type="SUPFAM" id="SSF56112">
    <property type="entry name" value="Protein kinase-like (PK-like)"/>
    <property type="match status" value="1"/>
</dbReference>
<dbReference type="InterPro" id="IPR051138">
    <property type="entry name" value="PIM_Ser/Thr_kinase"/>
</dbReference>
<keyword evidence="4" id="KW-0808">Transferase</keyword>
<feature type="signal peptide" evidence="11">
    <location>
        <begin position="1"/>
        <end position="19"/>
    </location>
</feature>
<dbReference type="SMART" id="SM00220">
    <property type="entry name" value="S_TKc"/>
    <property type="match status" value="1"/>
</dbReference>
<name>A0ABQ8EUZ8_9FUNG</name>